<dbReference type="PANTHER" id="PTHR43318">
    <property type="entry name" value="UDP-N-ACETYLGLUCOSAMINE 4,6-DEHYDRATASE"/>
    <property type="match status" value="1"/>
</dbReference>
<sequence length="342" mass="36757">MNTLHKNTGEGGPWDGFLHRPTPTLEAVAHRHRPHLEGRRILVTGASGSIGSALFHTLTLAAADPIPLDLAGPTPTDVTDPDALDRIFSLHRPEIVLHAAARKHVPEGETTPFAVLATNALGTRTLATVAARHAVRHLLLVSTDKAADPVSLMGASKRIAELILLASPRTHAVRLANVLGSSASVVPTFLAQISQGGPVTVTHPDARRYFMTLPETVDSILTALHLPGLLAPDPGPPIRILDLARHLIAQSPHPETPITFTTLRPGDKLQETLLAADETLTENPGFPLRTIHTPTPQPDLSQLEDSILRHDLPQLLDAVQSLVPRYRPSQLLRNQLTQAVPA</sequence>
<dbReference type="InterPro" id="IPR003869">
    <property type="entry name" value="Polysac_CapD-like"/>
</dbReference>
<dbReference type="SUPFAM" id="SSF51735">
    <property type="entry name" value="NAD(P)-binding Rossmann-fold domains"/>
    <property type="match status" value="1"/>
</dbReference>
<organism evidence="3 4">
    <name type="scientific">Edaphobacter acidisoli</name>
    <dbReference type="NCBI Taxonomy" id="2040573"/>
    <lineage>
        <taxon>Bacteria</taxon>
        <taxon>Pseudomonadati</taxon>
        <taxon>Acidobacteriota</taxon>
        <taxon>Terriglobia</taxon>
        <taxon>Terriglobales</taxon>
        <taxon>Acidobacteriaceae</taxon>
        <taxon>Edaphobacter</taxon>
    </lineage>
</organism>
<dbReference type="PANTHER" id="PTHR43318:SF1">
    <property type="entry name" value="POLYSACCHARIDE BIOSYNTHESIS PROTEIN EPSC-RELATED"/>
    <property type="match status" value="1"/>
</dbReference>
<proteinExistence type="inferred from homology"/>
<evidence type="ECO:0000313" key="3">
    <source>
        <dbReference type="EMBL" id="GGA64518.1"/>
    </source>
</evidence>
<feature type="domain" description="Polysaccharide biosynthesis protein CapD-like" evidence="2">
    <location>
        <begin position="76"/>
        <end position="281"/>
    </location>
</feature>
<keyword evidence="4" id="KW-1185">Reference proteome</keyword>
<dbReference type="Proteomes" id="UP000648801">
    <property type="component" value="Unassembled WGS sequence"/>
</dbReference>
<name>A0A916RRN9_9BACT</name>
<dbReference type="Pfam" id="PF02719">
    <property type="entry name" value="Polysacc_synt_2"/>
    <property type="match status" value="1"/>
</dbReference>
<gene>
    <name evidence="3" type="ORF">GCM10011507_15170</name>
</gene>
<evidence type="ECO:0000313" key="4">
    <source>
        <dbReference type="Proteomes" id="UP000648801"/>
    </source>
</evidence>
<reference evidence="3" key="1">
    <citation type="journal article" date="2014" name="Int. J. Syst. Evol. Microbiol.">
        <title>Complete genome sequence of Corynebacterium casei LMG S-19264T (=DSM 44701T), isolated from a smear-ripened cheese.</title>
        <authorList>
            <consortium name="US DOE Joint Genome Institute (JGI-PGF)"/>
            <person name="Walter F."/>
            <person name="Albersmeier A."/>
            <person name="Kalinowski J."/>
            <person name="Ruckert C."/>
        </authorList>
    </citation>
    <scope>NUCLEOTIDE SEQUENCE</scope>
    <source>
        <strain evidence="3">CGMCC 1.15447</strain>
    </source>
</reference>
<accession>A0A916RRN9</accession>
<evidence type="ECO:0000259" key="2">
    <source>
        <dbReference type="Pfam" id="PF02719"/>
    </source>
</evidence>
<protein>
    <recommendedName>
        <fullName evidence="2">Polysaccharide biosynthesis protein CapD-like domain-containing protein</fullName>
    </recommendedName>
</protein>
<dbReference type="EMBL" id="BMJB01000001">
    <property type="protein sequence ID" value="GGA64518.1"/>
    <property type="molecule type" value="Genomic_DNA"/>
</dbReference>
<dbReference type="AlphaFoldDB" id="A0A916RRN9"/>
<comment type="similarity">
    <text evidence="1">Belongs to the polysaccharide synthase family.</text>
</comment>
<dbReference type="InterPro" id="IPR051203">
    <property type="entry name" value="Polysaccharide_Synthase-Rel"/>
</dbReference>
<dbReference type="Gene3D" id="3.40.50.720">
    <property type="entry name" value="NAD(P)-binding Rossmann-like Domain"/>
    <property type="match status" value="1"/>
</dbReference>
<dbReference type="InterPro" id="IPR036291">
    <property type="entry name" value="NAD(P)-bd_dom_sf"/>
</dbReference>
<comment type="caution">
    <text evidence="3">The sequence shown here is derived from an EMBL/GenBank/DDBJ whole genome shotgun (WGS) entry which is preliminary data.</text>
</comment>
<dbReference type="RefSeq" id="WP_188758651.1">
    <property type="nucleotide sequence ID" value="NZ_BMJB01000001.1"/>
</dbReference>
<reference evidence="3" key="2">
    <citation type="submission" date="2020-09" db="EMBL/GenBank/DDBJ databases">
        <authorList>
            <person name="Sun Q."/>
            <person name="Zhou Y."/>
        </authorList>
    </citation>
    <scope>NUCLEOTIDE SEQUENCE</scope>
    <source>
        <strain evidence="3">CGMCC 1.15447</strain>
    </source>
</reference>
<evidence type="ECO:0000256" key="1">
    <source>
        <dbReference type="ARBA" id="ARBA00007430"/>
    </source>
</evidence>